<dbReference type="Proteomes" id="UP000189701">
    <property type="component" value="Unplaced"/>
</dbReference>
<feature type="region of interest" description="Disordered" evidence="4">
    <location>
        <begin position="94"/>
        <end position="137"/>
    </location>
</feature>
<accession>A0A1U7YR20</accession>
<protein>
    <submittedName>
        <fullName evidence="7">Uncharacterized protein LOC104247049</fullName>
    </submittedName>
</protein>
<sequence length="547" mass="62770">MDALKKYYRIAGMPLAMQVWFYEYCSSVDSKIVVRVCDVVPRILNWRTTENQPTFSYLTNDMFKDTRNTIVFKDITPLYIELAIIQIPQDTDDFSPTPNLQSKKKHVESVGPSSSPTHKKVKEQATIPTKEPEYQPKVPPVCVSDIGHKLVHDHQLPEGQNEEVSSLRKDLKSFKEYVVGEFKSLRTLINDNFKMLSDHLQQNQQTEPIVRHDGGIDTDVGDNNEKTISEVPSIIPSTTNQEDVSKEFYVSQFELDDKFLPSQIPETRIVVHASAKKDEATPVQPQRNRRPSRWNSSPYQSNFDSGACSSVKLTPIFEKRHPFEEDPITGPHPMLLIQEYDKWVREGLLARHDQKGNLDDHYKKNKSILHIPLDFGVDQVDSKNWFYLLSIYGKLWDDNLYSALNSTVSTSCPDLYSTVLQCIPPNICIEMGKYNQHRDFTFTIVDCIFKTRIAEIYDRCEDTDSNANVAKQEDVVLDNVLIPVNLKEKLHWVLVVVTFKDRCIKVYDSYTSSGHDAYVVSEIVKLAKLLPLYLSISGFYRDSQGID</sequence>
<proteinExistence type="inferred from homology"/>
<organism evidence="6 7">
    <name type="scientific">Nicotiana sylvestris</name>
    <name type="common">Wood tobacco</name>
    <name type="synonym">South American tobacco</name>
    <dbReference type="NCBI Taxonomy" id="4096"/>
    <lineage>
        <taxon>Eukaryota</taxon>
        <taxon>Viridiplantae</taxon>
        <taxon>Streptophyta</taxon>
        <taxon>Embryophyta</taxon>
        <taxon>Tracheophyta</taxon>
        <taxon>Spermatophyta</taxon>
        <taxon>Magnoliopsida</taxon>
        <taxon>eudicotyledons</taxon>
        <taxon>Gunneridae</taxon>
        <taxon>Pentapetalae</taxon>
        <taxon>asterids</taxon>
        <taxon>lamiids</taxon>
        <taxon>Solanales</taxon>
        <taxon>Solanaceae</taxon>
        <taxon>Nicotianoideae</taxon>
        <taxon>Nicotianeae</taxon>
        <taxon>Nicotiana</taxon>
    </lineage>
</organism>
<reference evidence="6" key="1">
    <citation type="journal article" date="2013" name="Genome Biol.">
        <title>Reference genomes and transcriptomes of Nicotiana sylvestris and Nicotiana tomentosiformis.</title>
        <authorList>
            <person name="Sierro N."/>
            <person name="Battey J.N."/>
            <person name="Ouadi S."/>
            <person name="Bovet L."/>
            <person name="Goepfert S."/>
            <person name="Bakaher N."/>
            <person name="Peitsch M.C."/>
            <person name="Ivanov N.V."/>
        </authorList>
    </citation>
    <scope>NUCLEOTIDE SEQUENCE [LARGE SCALE GENOMIC DNA]</scope>
</reference>
<comment type="similarity">
    <text evidence="1">Belongs to the peptidase C48 family.</text>
</comment>
<feature type="non-terminal residue" evidence="7">
    <location>
        <position position="547"/>
    </location>
</feature>
<dbReference type="AlphaFoldDB" id="A0A1U7YR20"/>
<dbReference type="Pfam" id="PF02902">
    <property type="entry name" value="Peptidase_C48"/>
    <property type="match status" value="1"/>
</dbReference>
<dbReference type="GO" id="GO:0008234">
    <property type="term" value="F:cysteine-type peptidase activity"/>
    <property type="evidence" value="ECO:0007669"/>
    <property type="project" value="InterPro"/>
</dbReference>
<dbReference type="InterPro" id="IPR003653">
    <property type="entry name" value="Peptidase_C48_C"/>
</dbReference>
<keyword evidence="2" id="KW-0645">Protease</keyword>
<keyword evidence="3" id="KW-0378">Hydrolase</keyword>
<dbReference type="RefSeq" id="XP_009801285.1">
    <property type="nucleotide sequence ID" value="XM_009802983.1"/>
</dbReference>
<dbReference type="GO" id="GO:0006508">
    <property type="term" value="P:proteolysis"/>
    <property type="evidence" value="ECO:0007669"/>
    <property type="project" value="UniProtKB-KW"/>
</dbReference>
<dbReference type="SUPFAM" id="SSF54001">
    <property type="entry name" value="Cysteine proteinases"/>
    <property type="match status" value="1"/>
</dbReference>
<dbReference type="Gene3D" id="3.40.395.10">
    <property type="entry name" value="Adenoviral Proteinase, Chain A"/>
    <property type="match status" value="1"/>
</dbReference>
<evidence type="ECO:0000256" key="3">
    <source>
        <dbReference type="ARBA" id="ARBA00022801"/>
    </source>
</evidence>
<dbReference type="PANTHER" id="PTHR48302">
    <property type="entry name" value="ULP1 PROTEASE FAMILY, C-TERMINAL CATALYTIC DOMAIN CONTAINING PROTEIN"/>
    <property type="match status" value="1"/>
</dbReference>
<evidence type="ECO:0000256" key="2">
    <source>
        <dbReference type="ARBA" id="ARBA00022670"/>
    </source>
</evidence>
<evidence type="ECO:0000256" key="1">
    <source>
        <dbReference type="ARBA" id="ARBA00005234"/>
    </source>
</evidence>
<feature type="region of interest" description="Disordered" evidence="4">
    <location>
        <begin position="275"/>
        <end position="301"/>
    </location>
</feature>
<name>A0A1U7YR20_NICSY</name>
<dbReference type="PANTHER" id="PTHR48302:SF2">
    <property type="entry name" value="DUF1985 DOMAIN-CONTAINING PROTEIN"/>
    <property type="match status" value="1"/>
</dbReference>
<keyword evidence="6" id="KW-1185">Reference proteome</keyword>
<evidence type="ECO:0000256" key="4">
    <source>
        <dbReference type="SAM" id="MobiDB-lite"/>
    </source>
</evidence>
<reference evidence="7" key="2">
    <citation type="submission" date="2025-08" db="UniProtKB">
        <authorList>
            <consortium name="RefSeq"/>
        </authorList>
    </citation>
    <scope>IDENTIFICATION</scope>
    <source>
        <tissue evidence="7">Leaf</tissue>
    </source>
</reference>
<evidence type="ECO:0000259" key="5">
    <source>
        <dbReference type="Pfam" id="PF02902"/>
    </source>
</evidence>
<dbReference type="InterPro" id="IPR038765">
    <property type="entry name" value="Papain-like_cys_pep_sf"/>
</dbReference>
<gene>
    <name evidence="7" type="primary">LOC104247049</name>
</gene>
<evidence type="ECO:0000313" key="6">
    <source>
        <dbReference type="Proteomes" id="UP000189701"/>
    </source>
</evidence>
<dbReference type="STRING" id="4096.A0A1U7YR20"/>
<evidence type="ECO:0000313" key="7">
    <source>
        <dbReference type="RefSeq" id="XP_009801285.1"/>
    </source>
</evidence>
<feature type="domain" description="Ubiquitin-like protease family profile" evidence="5">
    <location>
        <begin position="477"/>
        <end position="530"/>
    </location>
</feature>